<accession>A0A450U405</accession>
<reference evidence="2" key="1">
    <citation type="submission" date="2019-02" db="EMBL/GenBank/DDBJ databases">
        <authorList>
            <person name="Gruber-Vodicka R. H."/>
            <person name="Seah K. B. B."/>
        </authorList>
    </citation>
    <scope>NUCLEOTIDE SEQUENCE</scope>
    <source>
        <strain evidence="2">BECK_BZ131</strain>
    </source>
</reference>
<keyword evidence="1" id="KW-1133">Transmembrane helix</keyword>
<keyword evidence="1" id="KW-0472">Membrane</keyword>
<protein>
    <submittedName>
        <fullName evidence="2">Uncharacterized protein</fullName>
    </submittedName>
</protein>
<evidence type="ECO:0000256" key="1">
    <source>
        <dbReference type="SAM" id="Phobius"/>
    </source>
</evidence>
<organism evidence="2">
    <name type="scientific">Candidatus Kentrum sp. FW</name>
    <dbReference type="NCBI Taxonomy" id="2126338"/>
    <lineage>
        <taxon>Bacteria</taxon>
        <taxon>Pseudomonadati</taxon>
        <taxon>Pseudomonadota</taxon>
        <taxon>Gammaproteobacteria</taxon>
        <taxon>Candidatus Kentrum</taxon>
    </lineage>
</organism>
<sequence length="168" mass="19079">MKTSKIFQSPIWKSAFFVYGLIAIGFSIWGILYRAETEVPSIGELKTFTGIVSKVERWQIKNRSGYDLFLESNGGIKKFSIRQCEYLLNLGIDSKQLIFSDDIITVAVVDGSVWQVEKNGVLICPYERAVEIQTRTDRILFKIWIVALISGLLLSTIGIIRTRRAARL</sequence>
<proteinExistence type="predicted"/>
<name>A0A450U405_9GAMM</name>
<keyword evidence="1" id="KW-0812">Transmembrane</keyword>
<evidence type="ECO:0000313" key="2">
    <source>
        <dbReference type="EMBL" id="VFJ77933.1"/>
    </source>
</evidence>
<dbReference type="AlphaFoldDB" id="A0A450U405"/>
<feature type="transmembrane region" description="Helical" evidence="1">
    <location>
        <begin position="139"/>
        <end position="160"/>
    </location>
</feature>
<gene>
    <name evidence="2" type="ORF">BECKFW1821C_GA0114237_11523</name>
</gene>
<dbReference type="EMBL" id="CAADFE010000152">
    <property type="protein sequence ID" value="VFJ77933.1"/>
    <property type="molecule type" value="Genomic_DNA"/>
</dbReference>
<feature type="transmembrane region" description="Helical" evidence="1">
    <location>
        <begin position="12"/>
        <end position="32"/>
    </location>
</feature>